<dbReference type="InterPro" id="IPR050256">
    <property type="entry name" value="Glycosyltransferase_2"/>
</dbReference>
<keyword evidence="4" id="KW-1185">Reference proteome</keyword>
<accession>A0A483CMC7</accession>
<dbReference type="Gene3D" id="3.90.550.10">
    <property type="entry name" value="Spore Coat Polysaccharide Biosynthesis Protein SpsA, Chain A"/>
    <property type="match status" value="1"/>
</dbReference>
<dbReference type="InterPro" id="IPR001173">
    <property type="entry name" value="Glyco_trans_2-like"/>
</dbReference>
<keyword evidence="1" id="KW-0472">Membrane</keyword>
<feature type="domain" description="Glycosyltransferase 2-like" evidence="2">
    <location>
        <begin position="35"/>
        <end position="182"/>
    </location>
</feature>
<feature type="transmembrane region" description="Helical" evidence="1">
    <location>
        <begin position="258"/>
        <end position="282"/>
    </location>
</feature>
<protein>
    <submittedName>
        <fullName evidence="3">Glycosyl hydrolase</fullName>
    </submittedName>
</protein>
<keyword evidence="1" id="KW-1133">Transmembrane helix</keyword>
<gene>
    <name evidence="3" type="ORF">CUJ86_08395</name>
</gene>
<dbReference type="GO" id="GO:0016787">
    <property type="term" value="F:hydrolase activity"/>
    <property type="evidence" value="ECO:0007669"/>
    <property type="project" value="UniProtKB-KW"/>
</dbReference>
<proteinExistence type="predicted"/>
<keyword evidence="1" id="KW-0812">Transmembrane</keyword>
<evidence type="ECO:0000313" key="3">
    <source>
        <dbReference type="EMBL" id="TAJ44047.1"/>
    </source>
</evidence>
<dbReference type="CDD" id="cd04179">
    <property type="entry name" value="DPM_DPG-synthase_like"/>
    <property type="match status" value="1"/>
</dbReference>
<keyword evidence="3" id="KW-0378">Hydrolase</keyword>
<dbReference type="AlphaFoldDB" id="A0A483CMC7"/>
<sequence length="329" mass="35599">MKSEAVLYRNPDSRTHSRILLNRAAICNGGRSLAAIPCFNESITIGTLVIKARRYVDDVLVIDDGSTDDTQNIARDAGALVIRHLNNSGKGDAVRSALEYARIEGYDYLILLDGDGQHNPEEIPDLLAPLKCGQADVVIGSRFLDTKNDIPVYRRFGQSILTMMTNVNSNSTITDSQSGFRALGKNAISLWDADSDGYNIESDMIASITGQGLSIREIPISVKYDVPNKHKKNPLTHGLGVFKKIVCDIGYQRPLFSFGIAGALLVVAGLFSGVIALSSYVALDAIPVVPSVFCGLCMVTGLMLLISGVTLNYISHHFIQKSPVGQKKV</sequence>
<comment type="caution">
    <text evidence="3">The sequence shown here is derived from an EMBL/GenBank/DDBJ whole genome shotgun (WGS) entry which is preliminary data.</text>
</comment>
<evidence type="ECO:0000259" key="2">
    <source>
        <dbReference type="Pfam" id="PF00535"/>
    </source>
</evidence>
<dbReference type="EMBL" id="PGCL01000003">
    <property type="protein sequence ID" value="TAJ44047.1"/>
    <property type="molecule type" value="Genomic_DNA"/>
</dbReference>
<dbReference type="PANTHER" id="PTHR48090:SF7">
    <property type="entry name" value="RFBJ PROTEIN"/>
    <property type="match status" value="1"/>
</dbReference>
<name>A0A483CMC7_9EURY</name>
<reference evidence="3 4" key="1">
    <citation type="submission" date="2017-11" db="EMBL/GenBank/DDBJ databases">
        <title>Isolation and Characterization of Methanofollis Species from Methane Seep Offshore SW Taiwan.</title>
        <authorList>
            <person name="Teng N.-H."/>
            <person name="Lai M.-C."/>
            <person name="Chen S.-C."/>
        </authorList>
    </citation>
    <scope>NUCLEOTIDE SEQUENCE [LARGE SCALE GENOMIC DNA]</scope>
    <source>
        <strain evidence="3 4">FWC-SCC2</strain>
    </source>
</reference>
<dbReference type="InterPro" id="IPR029044">
    <property type="entry name" value="Nucleotide-diphossugar_trans"/>
</dbReference>
<evidence type="ECO:0000256" key="1">
    <source>
        <dbReference type="SAM" id="Phobius"/>
    </source>
</evidence>
<dbReference type="PANTHER" id="PTHR48090">
    <property type="entry name" value="UNDECAPRENYL-PHOSPHATE 4-DEOXY-4-FORMAMIDO-L-ARABINOSE TRANSFERASE-RELATED"/>
    <property type="match status" value="1"/>
</dbReference>
<evidence type="ECO:0000313" key="4">
    <source>
        <dbReference type="Proteomes" id="UP000292580"/>
    </source>
</evidence>
<dbReference type="Pfam" id="PF00535">
    <property type="entry name" value="Glycos_transf_2"/>
    <property type="match status" value="1"/>
</dbReference>
<organism evidence="3 4">
    <name type="scientific">Methanofollis fontis</name>
    <dbReference type="NCBI Taxonomy" id="2052832"/>
    <lineage>
        <taxon>Archaea</taxon>
        <taxon>Methanobacteriati</taxon>
        <taxon>Methanobacteriota</taxon>
        <taxon>Stenosarchaea group</taxon>
        <taxon>Methanomicrobia</taxon>
        <taxon>Methanomicrobiales</taxon>
        <taxon>Methanomicrobiaceae</taxon>
        <taxon>Methanofollis</taxon>
    </lineage>
</organism>
<feature type="transmembrane region" description="Helical" evidence="1">
    <location>
        <begin position="288"/>
        <end position="314"/>
    </location>
</feature>
<dbReference type="Proteomes" id="UP000292580">
    <property type="component" value="Unassembled WGS sequence"/>
</dbReference>
<dbReference type="SUPFAM" id="SSF53448">
    <property type="entry name" value="Nucleotide-diphospho-sugar transferases"/>
    <property type="match status" value="1"/>
</dbReference>